<comment type="similarity">
    <text evidence="2 6">Belongs to the nematode receptor-like protein srg family.</text>
</comment>
<evidence type="ECO:0000313" key="7">
    <source>
        <dbReference type="Proteomes" id="UP000492821"/>
    </source>
</evidence>
<dbReference type="WBParaSite" id="Pan_g13617.t1">
    <property type="protein sequence ID" value="Pan_g13617.t1"/>
    <property type="gene ID" value="Pan_g13617"/>
</dbReference>
<evidence type="ECO:0000313" key="8">
    <source>
        <dbReference type="WBParaSite" id="Pan_g13617.t1"/>
    </source>
</evidence>
<keyword evidence="4 6" id="KW-1133">Transmembrane helix</keyword>
<comment type="subcellular location">
    <subcellularLocation>
        <location evidence="1">Membrane</location>
        <topology evidence="1">Multi-pass membrane protein</topology>
    </subcellularLocation>
</comment>
<evidence type="ECO:0000256" key="4">
    <source>
        <dbReference type="ARBA" id="ARBA00022989"/>
    </source>
</evidence>
<dbReference type="Pfam" id="PF02118">
    <property type="entry name" value="Srg"/>
    <property type="match status" value="1"/>
</dbReference>
<reference evidence="8" key="2">
    <citation type="submission" date="2020-10" db="UniProtKB">
        <authorList>
            <consortium name="WormBaseParasite"/>
        </authorList>
    </citation>
    <scope>IDENTIFICATION</scope>
</reference>
<dbReference type="AlphaFoldDB" id="A0A7E4ZRR8"/>
<feature type="transmembrane region" description="Helical" evidence="6">
    <location>
        <begin position="236"/>
        <end position="254"/>
    </location>
</feature>
<name>A0A7E4ZRR8_PANRE</name>
<evidence type="ECO:0000256" key="3">
    <source>
        <dbReference type="ARBA" id="ARBA00022692"/>
    </source>
</evidence>
<organism evidence="7 8">
    <name type="scientific">Panagrellus redivivus</name>
    <name type="common">Microworm</name>
    <dbReference type="NCBI Taxonomy" id="6233"/>
    <lineage>
        <taxon>Eukaryota</taxon>
        <taxon>Metazoa</taxon>
        <taxon>Ecdysozoa</taxon>
        <taxon>Nematoda</taxon>
        <taxon>Chromadorea</taxon>
        <taxon>Rhabditida</taxon>
        <taxon>Tylenchina</taxon>
        <taxon>Panagrolaimomorpha</taxon>
        <taxon>Panagrolaimoidea</taxon>
        <taxon>Panagrolaimidae</taxon>
        <taxon>Panagrellus</taxon>
    </lineage>
</organism>
<dbReference type="GO" id="GO:0004888">
    <property type="term" value="F:transmembrane signaling receptor activity"/>
    <property type="evidence" value="ECO:0007669"/>
    <property type="project" value="InterPro"/>
</dbReference>
<dbReference type="PANTHER" id="PTHR31627:SF42">
    <property type="entry name" value="G_PROTEIN_RECEP_F1_2 DOMAIN-CONTAINING PROTEIN-RELATED"/>
    <property type="match status" value="1"/>
</dbReference>
<feature type="transmembrane region" description="Helical" evidence="6">
    <location>
        <begin position="138"/>
        <end position="156"/>
    </location>
</feature>
<feature type="transmembrane region" description="Helical" evidence="6">
    <location>
        <begin position="49"/>
        <end position="71"/>
    </location>
</feature>
<keyword evidence="5 6" id="KW-0472">Membrane</keyword>
<evidence type="ECO:0000256" key="2">
    <source>
        <dbReference type="ARBA" id="ARBA00005692"/>
    </source>
</evidence>
<evidence type="ECO:0000256" key="1">
    <source>
        <dbReference type="ARBA" id="ARBA00004141"/>
    </source>
</evidence>
<keyword evidence="3 6" id="KW-0812">Transmembrane</keyword>
<dbReference type="PANTHER" id="PTHR31627">
    <property type="entry name" value="SERPENTINE RECEPTOR CLASS GAMMA-RELATED"/>
    <property type="match status" value="1"/>
</dbReference>
<dbReference type="InterPro" id="IPR000609">
    <property type="entry name" value="7TM_GPCR_serpentine_rcpt_Srg"/>
</dbReference>
<dbReference type="Proteomes" id="UP000492821">
    <property type="component" value="Unassembled WGS sequence"/>
</dbReference>
<feature type="transmembrane region" description="Helical" evidence="6">
    <location>
        <begin position="190"/>
        <end position="215"/>
    </location>
</feature>
<dbReference type="GO" id="GO:0007606">
    <property type="term" value="P:sensory perception of chemical stimulus"/>
    <property type="evidence" value="ECO:0007669"/>
    <property type="project" value="UniProtKB-UniRule"/>
</dbReference>
<dbReference type="GO" id="GO:0016020">
    <property type="term" value="C:membrane"/>
    <property type="evidence" value="ECO:0007669"/>
    <property type="project" value="UniProtKB-SubCell"/>
</dbReference>
<dbReference type="InterPro" id="IPR051119">
    <property type="entry name" value="Nematode_SR-like"/>
</dbReference>
<evidence type="ECO:0000256" key="5">
    <source>
        <dbReference type="ARBA" id="ARBA00023136"/>
    </source>
</evidence>
<protein>
    <recommendedName>
        <fullName evidence="6">Serpentine receptor class gamma</fullName>
    </recommendedName>
</protein>
<dbReference type="PRINTS" id="PR00698">
    <property type="entry name" value="TMPROTEINSRG"/>
</dbReference>
<accession>A0A7E4ZRR8</accession>
<reference evidence="7" key="1">
    <citation type="journal article" date="2013" name="Genetics">
        <title>The draft genome and transcriptome of Panagrellus redivivus are shaped by the harsh demands of a free-living lifestyle.</title>
        <authorList>
            <person name="Srinivasan J."/>
            <person name="Dillman A.R."/>
            <person name="Macchietto M.G."/>
            <person name="Heikkinen L."/>
            <person name="Lakso M."/>
            <person name="Fracchia K.M."/>
            <person name="Antoshechkin I."/>
            <person name="Mortazavi A."/>
            <person name="Wong G."/>
            <person name="Sternberg P.W."/>
        </authorList>
    </citation>
    <scope>NUCLEOTIDE SEQUENCE [LARGE SCALE GENOMIC DNA]</scope>
    <source>
        <strain evidence="7">MT8872</strain>
    </source>
</reference>
<evidence type="ECO:0000256" key="6">
    <source>
        <dbReference type="RuleBase" id="RU280813"/>
    </source>
</evidence>
<keyword evidence="7" id="KW-1185">Reference proteome</keyword>
<proteinExistence type="inferred from homology"/>
<sequence>MTIVYYSFIDPNMVVLLPYVYIIPTVIMYLILLYIFFFSKEKAKFCAAFYKIFIIQSIASIIGTIGFELSFRLPMAPVATPFIKSLPSEGFFPTVIQVILYNGFTVCLLCEALMSFNRATIVFMKMQFDQFWTKAMKYVYFLVFFLPNLITFNLWFQNVTIEPEFRDKPDLGVNWHERSYEYFGFMRTEVAYFIVFAIISVWNLIWNIYTLIYFVKRRNKAQTYTASNTNVELRMFLFSFIMFILQFATTLLSVS</sequence>
<feature type="transmembrane region" description="Helical" evidence="6">
    <location>
        <begin position="91"/>
        <end position="117"/>
    </location>
</feature>
<comment type="caution">
    <text evidence="6">Lacks conserved residue(s) required for the propagation of feature annotation.</text>
</comment>
<feature type="transmembrane region" description="Helical" evidence="6">
    <location>
        <begin position="16"/>
        <end position="37"/>
    </location>
</feature>